<proteinExistence type="predicted"/>
<evidence type="ECO:0000313" key="2">
    <source>
        <dbReference type="Proteomes" id="UP000282060"/>
    </source>
</evidence>
<comment type="caution">
    <text evidence="1">The sequence shown here is derived from an EMBL/GenBank/DDBJ whole genome shotgun (WGS) entry which is preliminary data.</text>
</comment>
<dbReference type="SUPFAM" id="SSF56925">
    <property type="entry name" value="OMPA-like"/>
    <property type="match status" value="1"/>
</dbReference>
<name>A0A3S0IE95_9GAMM</name>
<dbReference type="OrthoDB" id="6259873at2"/>
<sequence length="254" mass="28554">MLIDNPNDINIPSALSILSLRSVSSPGELKGEAEHSGFKSKRYTFPSAWLTVLLFLLLCHHVSAGELLQRSTYHSEQMVTSIADSRLDNLLESDSVRQFINELNVTWLEDAELTSAPISQLQNSGWQLNLDRIELGGVGSNSQDMWATQDYGYRDLLSQDSRLYSGWGARVGYRFPLATGVSALVNVGAFNWEQEYGLLHGNKQNPGINGISPYLGVGFNFKVSPKSDIRFQWDHFELDDRSLEVIGVKFEYRF</sequence>
<keyword evidence="2" id="KW-1185">Reference proteome</keyword>
<dbReference type="AlphaFoldDB" id="A0A3S0IE95"/>
<gene>
    <name evidence="1" type="ORF">EKG39_15320</name>
</gene>
<dbReference type="Gene3D" id="2.40.160.20">
    <property type="match status" value="1"/>
</dbReference>
<protein>
    <submittedName>
        <fullName evidence="1">Uncharacterized protein</fullName>
    </submittedName>
</protein>
<organism evidence="1 2">
    <name type="scientific">Shewanella atlantica</name>
    <dbReference type="NCBI Taxonomy" id="271099"/>
    <lineage>
        <taxon>Bacteria</taxon>
        <taxon>Pseudomonadati</taxon>
        <taxon>Pseudomonadota</taxon>
        <taxon>Gammaproteobacteria</taxon>
        <taxon>Alteromonadales</taxon>
        <taxon>Shewanellaceae</taxon>
        <taxon>Shewanella</taxon>
    </lineage>
</organism>
<dbReference type="RefSeq" id="WP_126506695.1">
    <property type="nucleotide sequence ID" value="NZ_RXNV01000007.1"/>
</dbReference>
<evidence type="ECO:0000313" key="1">
    <source>
        <dbReference type="EMBL" id="RTR30595.1"/>
    </source>
</evidence>
<dbReference type="InterPro" id="IPR011250">
    <property type="entry name" value="OMP/PagP_B-barrel"/>
</dbReference>
<reference evidence="1 2" key="1">
    <citation type="submission" date="2018-12" db="EMBL/GenBank/DDBJ databases">
        <authorList>
            <person name="Yu L."/>
        </authorList>
    </citation>
    <scope>NUCLEOTIDE SEQUENCE [LARGE SCALE GENOMIC DNA]</scope>
    <source>
        <strain evidence="1 2">HAW-EB5</strain>
    </source>
</reference>
<accession>A0A3S0IE95</accession>
<dbReference type="Proteomes" id="UP000282060">
    <property type="component" value="Unassembled WGS sequence"/>
</dbReference>
<dbReference type="EMBL" id="RXNV01000007">
    <property type="protein sequence ID" value="RTR30595.1"/>
    <property type="molecule type" value="Genomic_DNA"/>
</dbReference>